<organism evidence="2">
    <name type="scientific">Sinorhizobium medicae</name>
    <dbReference type="NCBI Taxonomy" id="110321"/>
    <lineage>
        <taxon>Bacteria</taxon>
        <taxon>Pseudomonadati</taxon>
        <taxon>Pseudomonadota</taxon>
        <taxon>Alphaproteobacteria</taxon>
        <taxon>Hyphomicrobiales</taxon>
        <taxon>Rhizobiaceae</taxon>
        <taxon>Sinorhizobium/Ensifer group</taxon>
        <taxon>Sinorhizobium</taxon>
    </lineage>
</organism>
<accession>A0A6G1WQS6</accession>
<gene>
    <name evidence="2" type="ORF">GHJ91_23405</name>
</gene>
<sequence length="113" mass="12556">MVEVLSGFAVPTKHIAEVVGITQATLFKHYRDQLRRGGALVQAKLVANLLRIASGSDGTALKAITFALQCRFGWSQYIPRPDGERDRPPGKKEIQQREAETAHTESDWGRLLN</sequence>
<dbReference type="RefSeq" id="WP_153413528.1">
    <property type="nucleotide sequence ID" value="NZ_WISB01000125.1"/>
</dbReference>
<name>A0A6G1WQS6_9HYPH</name>
<comment type="caution">
    <text evidence="2">The sequence shown here is derived from an EMBL/GenBank/DDBJ whole genome shotgun (WGS) entry which is preliminary data.</text>
</comment>
<dbReference type="AlphaFoldDB" id="A0A6G1WQS6"/>
<reference evidence="2" key="1">
    <citation type="journal article" date="2013" name="Genome Biol.">
        <title>Comparative genomics of the core and accessory genomes of 48 Sinorhizobium strains comprising five genospecies.</title>
        <authorList>
            <person name="Sugawara M."/>
            <person name="Epstein B."/>
            <person name="Badgley B.D."/>
            <person name="Unno T."/>
            <person name="Xu L."/>
            <person name="Reese J."/>
            <person name="Gyaneshwar P."/>
            <person name="Denny R."/>
            <person name="Mudge J."/>
            <person name="Bharti A.K."/>
            <person name="Farmer A.D."/>
            <person name="May G.D."/>
            <person name="Woodward J.E."/>
            <person name="Medigue C."/>
            <person name="Vallenet D."/>
            <person name="Lajus A."/>
            <person name="Rouy Z."/>
            <person name="Martinez-Vaz B."/>
            <person name="Tiffin P."/>
            <person name="Young N.D."/>
            <person name="Sadowsky M.J."/>
        </authorList>
    </citation>
    <scope>NUCLEOTIDE SEQUENCE</scope>
    <source>
        <strain evidence="2">M1</strain>
    </source>
</reference>
<proteinExistence type="predicted"/>
<feature type="compositionally biased region" description="Basic and acidic residues" evidence="1">
    <location>
        <begin position="81"/>
        <end position="113"/>
    </location>
</feature>
<feature type="region of interest" description="Disordered" evidence="1">
    <location>
        <begin position="76"/>
        <end position="113"/>
    </location>
</feature>
<evidence type="ECO:0000256" key="1">
    <source>
        <dbReference type="SAM" id="MobiDB-lite"/>
    </source>
</evidence>
<protein>
    <submittedName>
        <fullName evidence="2">Uncharacterized protein</fullName>
    </submittedName>
</protein>
<dbReference type="EMBL" id="WISB01000125">
    <property type="protein sequence ID" value="MQW72022.1"/>
    <property type="molecule type" value="Genomic_DNA"/>
</dbReference>
<evidence type="ECO:0000313" key="2">
    <source>
        <dbReference type="EMBL" id="MQW72022.1"/>
    </source>
</evidence>